<reference evidence="6 7" key="1">
    <citation type="submission" date="2023-01" db="EMBL/GenBank/DDBJ databases">
        <title>Analysis of 21 Apiospora genomes using comparative genomics revels a genus with tremendous synthesis potential of carbohydrate active enzymes and secondary metabolites.</title>
        <authorList>
            <person name="Sorensen T."/>
        </authorList>
    </citation>
    <scope>NUCLEOTIDE SEQUENCE [LARGE SCALE GENOMIC DNA]</scope>
    <source>
        <strain evidence="6 7">CBS 135458</strain>
    </source>
</reference>
<evidence type="ECO:0000256" key="2">
    <source>
        <dbReference type="ARBA" id="ARBA00006333"/>
    </source>
</evidence>
<dbReference type="InterPro" id="IPR008949">
    <property type="entry name" value="Isoprenoid_synthase_dom_sf"/>
</dbReference>
<comment type="similarity">
    <text evidence="2 4">Belongs to the terpene synthase family.</text>
</comment>
<keyword evidence="5" id="KW-0812">Transmembrane</keyword>
<dbReference type="RefSeq" id="XP_066715072.1">
    <property type="nucleotide sequence ID" value="XM_066859585.1"/>
</dbReference>
<keyword evidence="4" id="KW-0479">Metal-binding</keyword>
<accession>A0ABR1USA8</accession>
<protein>
    <recommendedName>
        <fullName evidence="4">Terpene synthase</fullName>
        <ecNumber evidence="4">4.2.3.-</ecNumber>
    </recommendedName>
</protein>
<keyword evidence="3 4" id="KW-0460">Magnesium</keyword>
<keyword evidence="4" id="KW-0456">Lyase</keyword>
<keyword evidence="7" id="KW-1185">Reference proteome</keyword>
<dbReference type="InterPro" id="IPR034686">
    <property type="entry name" value="Terpene_cyclase-like_2"/>
</dbReference>
<dbReference type="SUPFAM" id="SSF48576">
    <property type="entry name" value="Terpenoid synthases"/>
    <property type="match status" value="1"/>
</dbReference>
<sequence length="387" mass="44537">MQHGMILQGPTEIAMFSPIHLAFDLAIYILYILLSSKMSVSGAISFIYNALPLGRPQASKTRALYTPDLFAGILSGEPERNPHETAVGPRSEAWTKELVKMDARTAKILTKANFAYLISLAAPEADEDAFRMAVDWCIWQEFDEGSMKDKTIEAAREMIDMLATQDDTHPPVEPKRHPLQYMFQSVWHRFQKVNNPFRYSIHKILNLTNLVLRLQRNPSPEENTGLEQRWKFTHKKCLFAILKQVDATQRKIVLDADLEDYMETRRHSIGAYCLFQVVEWAHGIRARQEAMEHPSVLTCERAAADLTWLVNDVLSYKKDLAFGVQHNLMCLLIRQGHSEQEAMNKTGELMENCQRDWDDAVAELPFWDTETDREGKKVRETRIMDLP</sequence>
<name>A0ABR1USA8_9PEZI</name>
<feature type="transmembrane region" description="Helical" evidence="5">
    <location>
        <begin position="13"/>
        <end position="34"/>
    </location>
</feature>
<keyword evidence="5" id="KW-0472">Membrane</keyword>
<evidence type="ECO:0000313" key="7">
    <source>
        <dbReference type="Proteomes" id="UP001480595"/>
    </source>
</evidence>
<dbReference type="Gene3D" id="1.10.600.10">
    <property type="entry name" value="Farnesyl Diphosphate Synthase"/>
    <property type="match status" value="1"/>
</dbReference>
<dbReference type="PANTHER" id="PTHR35201:SF4">
    <property type="entry name" value="BETA-PINACENE SYNTHASE-RELATED"/>
    <property type="match status" value="1"/>
</dbReference>
<evidence type="ECO:0000256" key="1">
    <source>
        <dbReference type="ARBA" id="ARBA00001946"/>
    </source>
</evidence>
<dbReference type="EC" id="4.2.3.-" evidence="4"/>
<evidence type="ECO:0000256" key="4">
    <source>
        <dbReference type="RuleBase" id="RU366034"/>
    </source>
</evidence>
<keyword evidence="5" id="KW-1133">Transmembrane helix</keyword>
<organism evidence="6 7">
    <name type="scientific">Apiospora phragmitis</name>
    <dbReference type="NCBI Taxonomy" id="2905665"/>
    <lineage>
        <taxon>Eukaryota</taxon>
        <taxon>Fungi</taxon>
        <taxon>Dikarya</taxon>
        <taxon>Ascomycota</taxon>
        <taxon>Pezizomycotina</taxon>
        <taxon>Sordariomycetes</taxon>
        <taxon>Xylariomycetidae</taxon>
        <taxon>Amphisphaeriales</taxon>
        <taxon>Apiosporaceae</taxon>
        <taxon>Apiospora</taxon>
    </lineage>
</organism>
<dbReference type="PANTHER" id="PTHR35201">
    <property type="entry name" value="TERPENE SYNTHASE"/>
    <property type="match status" value="1"/>
</dbReference>
<dbReference type="EMBL" id="JAQQWL010000008">
    <property type="protein sequence ID" value="KAK8061810.1"/>
    <property type="molecule type" value="Genomic_DNA"/>
</dbReference>
<evidence type="ECO:0000256" key="5">
    <source>
        <dbReference type="SAM" id="Phobius"/>
    </source>
</evidence>
<dbReference type="GeneID" id="92092648"/>
<evidence type="ECO:0000256" key="3">
    <source>
        <dbReference type="ARBA" id="ARBA00022842"/>
    </source>
</evidence>
<dbReference type="Pfam" id="PF19086">
    <property type="entry name" value="Terpene_syn_C_2"/>
    <property type="match status" value="1"/>
</dbReference>
<evidence type="ECO:0000313" key="6">
    <source>
        <dbReference type="EMBL" id="KAK8061810.1"/>
    </source>
</evidence>
<gene>
    <name evidence="6" type="ORF">PG994_008176</name>
</gene>
<comment type="cofactor">
    <cofactor evidence="1 4">
        <name>Mg(2+)</name>
        <dbReference type="ChEBI" id="CHEBI:18420"/>
    </cofactor>
</comment>
<proteinExistence type="inferred from homology"/>
<dbReference type="Proteomes" id="UP001480595">
    <property type="component" value="Unassembled WGS sequence"/>
</dbReference>
<comment type="caution">
    <text evidence="6">The sequence shown here is derived from an EMBL/GenBank/DDBJ whole genome shotgun (WGS) entry which is preliminary data.</text>
</comment>